<dbReference type="Pfam" id="PF13650">
    <property type="entry name" value="Asp_protease_2"/>
    <property type="match status" value="1"/>
</dbReference>
<dbReference type="Pfam" id="PF17921">
    <property type="entry name" value="Integrase_H2C2"/>
    <property type="match status" value="1"/>
</dbReference>
<dbReference type="SUPFAM" id="SSF54160">
    <property type="entry name" value="Chromo domain-like"/>
    <property type="match status" value="1"/>
</dbReference>
<dbReference type="Gene3D" id="3.10.20.370">
    <property type="match status" value="1"/>
</dbReference>
<dbReference type="InterPro" id="IPR050951">
    <property type="entry name" value="Retrovirus_Pol_polyprotein"/>
</dbReference>
<sequence>MTESSGHNIDSIAESDPSVNSPSAVSETLSRHEHAIHSLLKQSSDSHQRLLLMDNMLRTLTAKLTSPEPSAQPPPVSPPSAHPVPAPAINFRIPDSLPSDTYSGEFGKCRGFLFNCQLTFERSPEAFVVDSVKISYIIGLLRGKALDWAEARSHDASFLRGSLSQFLTEFKQTFDHSESPAEIAKQLWNLRQGKQTVADFAIEFRTLAAVSSLDQGSLLGAFTQALNHRLQDQLALCHEPPDLESLISLALKIEKRLKVHSTSSPVSHPPLTKIKHFQPPVTTPSGDKPMHIGRTNLTPGERQRRFTSNLCLYCGQPGHPLSSCALRLKRASPPVVPGILVGGNGVSESRCTLPCTITFNQESCLLKALLDSGCERNMLDQTVVQKLDIPTIPLPTPLRASSLDGNTLTAITHQTVPVNLQVSGNHQESISFFVFPSPHSPVVLGHDWLITHNPQINWKTSQVTVWSSHCLTNCLRSASPSSSASNPDPPVPPDLSGVPEEYHDLSLVFSKDRASSLPPHRPYDCAIDLLPGATLPSSRLYNLSKPEQISMSNYIKESLASGLIRPSTSPLGAGFFFVSKKDGSLRPCIDYRGLNQITVKNKYPLPLLSSTFEPVQDATIFTKLDLRNAYHLVRIREGDEWKTAFKTPLGHFEYLVMPFGLTNAPAVFQSLVNSVLGDYLNQFVTVYLDDILIFSKSPAEHRHHVRAILQRLLENRLYVKAEKCEFHVPSVKFLGFILESGRLKTDPDKIQSVLSWPTPTTRKQLQRFLGFANFYRRFIKDYSQTAAPLTQLTSINKPFLWSPAAEKAFQDLKNKFTQAPILTRPDTSAQFTLEVDASDSGVGAVLSQISPSDHRLHPCAFFSRRLSPAEQNYDVGDRELLAIKLALEEWRHWLEGAEHPIIIWTDHKNLAYLKEAKRLNPRQSRWSLFFSRFRFLISYRPGSKNTKPDALSRLYSPDKDPELTPILPPSCIVGAVAWDITRKVQEAQQTDPDPGTGPPQKLYVPTRVRGDLIHWAHTAKFSIHPGVGRTLALIRRTFWWPSMYKDVREYINACSICARNKSSNQPPAGLLNPLPVPTRPWSHIALDFVTGLPPSNGFSVILTIVDRFSKSCHLVPLKALPSSAKTAQLLIKHVFRLHGIPSEILSDRGPQFLSRVWKEFADHLGARVALSSGFHPQTNGQCERMNQELEAMLRCVCSSNPSGWSSQLPWVEYAHNAHTSTSTGLSPFETVLGYQPPLFPSNPDPPATAPQFIRRARRTWAQTMAALQRTADRNRRLADRHRRPAPVYAPGQKVWLSTRDIRLKDTSKKLAPRFIGPYSIVGVISPSTVRLALPSSMRVHPVFHVSLIKPVLSSPLCPAPAPPPPARLVGGGLVYPVRRLLDVRPRGRGFQYLVDWEGYGPEDRSWVPRSFITDPGLIRDFEAYRASSSSASSSSAGPPGGIPWGWGGALSRCASICCEFGQPCVH</sequence>
<evidence type="ECO:0000256" key="4">
    <source>
        <dbReference type="ARBA" id="ARBA00022670"/>
    </source>
</evidence>
<evidence type="ECO:0000256" key="15">
    <source>
        <dbReference type="ARBA" id="ARBA00022932"/>
    </source>
</evidence>
<reference evidence="24" key="2">
    <citation type="submission" date="2016-06" db="EMBL/GenBank/DDBJ databases">
        <title>The genome of a short-lived fish provides insights into sex chromosome evolution and the genetic control of aging.</title>
        <authorList>
            <person name="Reichwald K."/>
            <person name="Felder M."/>
            <person name="Petzold A."/>
            <person name="Koch P."/>
            <person name="Groth M."/>
            <person name="Platzer M."/>
        </authorList>
    </citation>
    <scope>NUCLEOTIDE SEQUENCE</scope>
    <source>
        <tissue evidence="24">Brain</tissue>
    </source>
</reference>
<dbReference type="GO" id="GO:0003964">
    <property type="term" value="F:RNA-directed DNA polymerase activity"/>
    <property type="evidence" value="ECO:0007669"/>
    <property type="project" value="UniProtKB-KW"/>
</dbReference>
<dbReference type="CDD" id="cd01647">
    <property type="entry name" value="RT_LTR"/>
    <property type="match status" value="1"/>
</dbReference>
<dbReference type="InterPro" id="IPR016197">
    <property type="entry name" value="Chromo-like_dom_sf"/>
</dbReference>
<keyword evidence="17" id="KW-0233">DNA recombination</keyword>
<dbReference type="EMBL" id="HADY01010483">
    <property type="protein sequence ID" value="SBP48968.1"/>
    <property type="molecule type" value="Transcribed_RNA"/>
</dbReference>
<dbReference type="Gene3D" id="3.30.70.270">
    <property type="match status" value="2"/>
</dbReference>
<dbReference type="PROSITE" id="PS50013">
    <property type="entry name" value="CHROMO_2"/>
    <property type="match status" value="1"/>
</dbReference>
<keyword evidence="10" id="KW-0255">Endonuclease</keyword>
<name>A0A1A8A2T4_NOTFU</name>
<dbReference type="InterPro" id="IPR023780">
    <property type="entry name" value="Chromo_domain"/>
</dbReference>
<feature type="compositionally biased region" description="Pro residues" evidence="20">
    <location>
        <begin position="70"/>
        <end position="84"/>
    </location>
</feature>
<dbReference type="PANTHER" id="PTHR37984">
    <property type="entry name" value="PROTEIN CBG26694"/>
    <property type="match status" value="1"/>
</dbReference>
<dbReference type="GO" id="GO:0006310">
    <property type="term" value="P:DNA recombination"/>
    <property type="evidence" value="ECO:0007669"/>
    <property type="project" value="UniProtKB-KW"/>
</dbReference>
<dbReference type="SUPFAM" id="SSF50630">
    <property type="entry name" value="Acid proteases"/>
    <property type="match status" value="1"/>
</dbReference>
<dbReference type="InterPro" id="IPR043128">
    <property type="entry name" value="Rev_trsase/Diguanyl_cyclase"/>
</dbReference>
<dbReference type="PANTHER" id="PTHR37984:SF5">
    <property type="entry name" value="PROTEIN NYNRIN-LIKE"/>
    <property type="match status" value="1"/>
</dbReference>
<evidence type="ECO:0000256" key="8">
    <source>
        <dbReference type="ARBA" id="ARBA00022723"/>
    </source>
</evidence>
<dbReference type="CDD" id="cd00303">
    <property type="entry name" value="retropepsin_like"/>
    <property type="match status" value="1"/>
</dbReference>
<reference evidence="24" key="1">
    <citation type="submission" date="2016-05" db="EMBL/GenBank/DDBJ databases">
        <authorList>
            <person name="Lavstsen T."/>
            <person name="Jespersen J.S."/>
        </authorList>
    </citation>
    <scope>NUCLEOTIDE SEQUENCE</scope>
    <source>
        <tissue evidence="24">Brain</tissue>
    </source>
</reference>
<dbReference type="SUPFAM" id="SSF53098">
    <property type="entry name" value="Ribonuclease H-like"/>
    <property type="match status" value="1"/>
</dbReference>
<keyword evidence="11" id="KW-0378">Hydrolase</keyword>
<evidence type="ECO:0000256" key="16">
    <source>
        <dbReference type="ARBA" id="ARBA00023125"/>
    </source>
</evidence>
<evidence type="ECO:0000256" key="10">
    <source>
        <dbReference type="ARBA" id="ARBA00022759"/>
    </source>
</evidence>
<dbReference type="Gene3D" id="3.10.10.10">
    <property type="entry name" value="HIV Type 1 Reverse Transcriptase, subunit A, domain 1"/>
    <property type="match status" value="1"/>
</dbReference>
<dbReference type="GO" id="GO:0046872">
    <property type="term" value="F:metal ion binding"/>
    <property type="evidence" value="ECO:0007669"/>
    <property type="project" value="UniProtKB-KW"/>
</dbReference>
<dbReference type="InterPro" id="IPR012337">
    <property type="entry name" value="RNaseH-like_sf"/>
</dbReference>
<proteinExistence type="inferred from homology"/>
<feature type="domain" description="Chromo" evidence="21">
    <location>
        <begin position="1375"/>
        <end position="1433"/>
    </location>
</feature>
<dbReference type="Gene3D" id="2.40.70.10">
    <property type="entry name" value="Acid Proteases"/>
    <property type="match status" value="1"/>
</dbReference>
<feature type="non-terminal residue" evidence="24">
    <location>
        <position position="1466"/>
    </location>
</feature>
<keyword evidence="6" id="KW-0548">Nucleotidyltransferase</keyword>
<evidence type="ECO:0000256" key="12">
    <source>
        <dbReference type="ARBA" id="ARBA00022842"/>
    </source>
</evidence>
<feature type="compositionally biased region" description="Polar residues" evidence="20">
    <location>
        <begin position="17"/>
        <end position="28"/>
    </location>
</feature>
<accession>A0A1A8A2T4</accession>
<dbReference type="GO" id="GO:0003677">
    <property type="term" value="F:DNA binding"/>
    <property type="evidence" value="ECO:0007669"/>
    <property type="project" value="UniProtKB-KW"/>
</dbReference>
<keyword evidence="5" id="KW-0808">Transferase</keyword>
<evidence type="ECO:0000256" key="1">
    <source>
        <dbReference type="ARBA" id="ARBA00004123"/>
    </source>
</evidence>
<dbReference type="InterPro" id="IPR000953">
    <property type="entry name" value="Chromo/chromo_shadow_dom"/>
</dbReference>
<dbReference type="FunFam" id="3.10.20.370:FF:000003">
    <property type="entry name" value="Transposon Tf2-6 polyprotein"/>
    <property type="match status" value="1"/>
</dbReference>
<evidence type="ECO:0000256" key="7">
    <source>
        <dbReference type="ARBA" id="ARBA00022722"/>
    </source>
</evidence>
<dbReference type="CDD" id="cd09274">
    <property type="entry name" value="RNase_HI_RT_Ty3"/>
    <property type="match status" value="1"/>
</dbReference>
<evidence type="ECO:0000256" key="18">
    <source>
        <dbReference type="ARBA" id="ARBA00023268"/>
    </source>
</evidence>
<dbReference type="InterPro" id="IPR005162">
    <property type="entry name" value="Retrotrans_gag_dom"/>
</dbReference>
<evidence type="ECO:0000256" key="19">
    <source>
        <dbReference type="ARBA" id="ARBA00039658"/>
    </source>
</evidence>
<comment type="subcellular location">
    <subcellularLocation>
        <location evidence="1">Nucleus</location>
    </subcellularLocation>
</comment>
<keyword evidence="12" id="KW-0460">Magnesium</keyword>
<dbReference type="GO" id="GO:0003887">
    <property type="term" value="F:DNA-directed DNA polymerase activity"/>
    <property type="evidence" value="ECO:0007669"/>
    <property type="project" value="UniProtKB-KW"/>
</dbReference>
<dbReference type="Gene3D" id="3.30.420.10">
    <property type="entry name" value="Ribonuclease H-like superfamily/Ribonuclease H"/>
    <property type="match status" value="1"/>
</dbReference>
<evidence type="ECO:0000256" key="11">
    <source>
        <dbReference type="ARBA" id="ARBA00022801"/>
    </source>
</evidence>
<dbReference type="Pfam" id="PF17919">
    <property type="entry name" value="RT_RNaseH_2"/>
    <property type="match status" value="1"/>
</dbReference>
<dbReference type="FunFam" id="3.30.70.270:FF:000020">
    <property type="entry name" value="Transposon Tf2-6 polyprotein-like Protein"/>
    <property type="match status" value="1"/>
</dbReference>
<feature type="domain" description="Reverse transcriptase" evidence="22">
    <location>
        <begin position="559"/>
        <end position="738"/>
    </location>
</feature>
<dbReference type="GO" id="GO:0006508">
    <property type="term" value="P:proteolysis"/>
    <property type="evidence" value="ECO:0007669"/>
    <property type="project" value="UniProtKB-KW"/>
</dbReference>
<dbReference type="GO" id="GO:0004523">
    <property type="term" value="F:RNA-DNA hybrid ribonuclease activity"/>
    <property type="evidence" value="ECO:0007669"/>
    <property type="project" value="UniProtKB-EC"/>
</dbReference>
<keyword evidence="8" id="KW-0479">Metal-binding</keyword>
<keyword evidence="18" id="KW-0511">Multifunctional enzyme</keyword>
<evidence type="ECO:0000259" key="23">
    <source>
        <dbReference type="PROSITE" id="PS50994"/>
    </source>
</evidence>
<feature type="region of interest" description="Disordered" evidence="20">
    <location>
        <begin position="262"/>
        <end position="297"/>
    </location>
</feature>
<feature type="compositionally biased region" description="Low complexity" evidence="20">
    <location>
        <begin position="477"/>
        <end position="486"/>
    </location>
</feature>
<evidence type="ECO:0000313" key="24">
    <source>
        <dbReference type="EMBL" id="SBP48968.1"/>
    </source>
</evidence>
<gene>
    <name evidence="24" type="primary">CU459095.1</name>
</gene>
<dbReference type="InterPro" id="IPR000477">
    <property type="entry name" value="RT_dom"/>
</dbReference>
<dbReference type="Pfam" id="PF00078">
    <property type="entry name" value="RVT_1"/>
    <property type="match status" value="1"/>
</dbReference>
<dbReference type="InterPro" id="IPR021109">
    <property type="entry name" value="Peptidase_aspartic_dom_sf"/>
</dbReference>
<evidence type="ECO:0000256" key="3">
    <source>
        <dbReference type="ARBA" id="ARBA00012180"/>
    </source>
</evidence>
<dbReference type="Pfam" id="PF00385">
    <property type="entry name" value="Chromo"/>
    <property type="match status" value="1"/>
</dbReference>
<keyword evidence="14" id="KW-0695">RNA-directed DNA polymerase</keyword>
<evidence type="ECO:0000256" key="14">
    <source>
        <dbReference type="ARBA" id="ARBA00022918"/>
    </source>
</evidence>
<keyword evidence="9" id="KW-0064">Aspartyl protease</keyword>
<evidence type="ECO:0000256" key="13">
    <source>
        <dbReference type="ARBA" id="ARBA00022908"/>
    </source>
</evidence>
<dbReference type="Gene3D" id="2.40.50.40">
    <property type="match status" value="1"/>
</dbReference>
<dbReference type="Pfam" id="PF00665">
    <property type="entry name" value="rve"/>
    <property type="match status" value="1"/>
</dbReference>
<dbReference type="PROSITE" id="PS50994">
    <property type="entry name" value="INTEGRASE"/>
    <property type="match status" value="1"/>
</dbReference>
<protein>
    <recommendedName>
        <fullName evidence="19">Gypsy retrotransposon integrase-like protein 1</fullName>
        <ecNumber evidence="3">3.1.26.4</ecNumber>
    </recommendedName>
</protein>
<dbReference type="Pfam" id="PF03732">
    <property type="entry name" value="Retrotrans_gag"/>
    <property type="match status" value="1"/>
</dbReference>
<organism evidence="24">
    <name type="scientific">Nothobranchius furzeri</name>
    <name type="common">Turquoise killifish</name>
    <dbReference type="NCBI Taxonomy" id="105023"/>
    <lineage>
        <taxon>Eukaryota</taxon>
        <taxon>Metazoa</taxon>
        <taxon>Chordata</taxon>
        <taxon>Craniata</taxon>
        <taxon>Vertebrata</taxon>
        <taxon>Euteleostomi</taxon>
        <taxon>Actinopterygii</taxon>
        <taxon>Neopterygii</taxon>
        <taxon>Teleostei</taxon>
        <taxon>Neoteleostei</taxon>
        <taxon>Acanthomorphata</taxon>
        <taxon>Ovalentaria</taxon>
        <taxon>Atherinomorphae</taxon>
        <taxon>Cyprinodontiformes</taxon>
        <taxon>Nothobranchiidae</taxon>
        <taxon>Nothobranchius</taxon>
    </lineage>
</organism>
<keyword evidence="13" id="KW-0229">DNA integration</keyword>
<keyword evidence="15" id="KW-0239">DNA-directed DNA polymerase</keyword>
<dbReference type="FunFam" id="1.10.340.70:FF:000001">
    <property type="entry name" value="Retrovirus-related Pol polyprotein from transposon gypsy-like Protein"/>
    <property type="match status" value="1"/>
</dbReference>
<feature type="region of interest" description="Disordered" evidence="20">
    <location>
        <begin position="1"/>
        <end position="30"/>
    </location>
</feature>
<feature type="region of interest" description="Disordered" evidence="20">
    <location>
        <begin position="477"/>
        <end position="497"/>
    </location>
</feature>
<dbReference type="InterPro" id="IPR043502">
    <property type="entry name" value="DNA/RNA_pol_sf"/>
</dbReference>
<feature type="region of interest" description="Disordered" evidence="20">
    <location>
        <begin position="65"/>
        <end position="84"/>
    </location>
</feature>
<dbReference type="SUPFAM" id="SSF56672">
    <property type="entry name" value="DNA/RNA polymerases"/>
    <property type="match status" value="1"/>
</dbReference>
<keyword evidence="16" id="KW-0238">DNA-binding</keyword>
<dbReference type="Pfam" id="PF24626">
    <property type="entry name" value="SH3_Tf2-1"/>
    <property type="match status" value="1"/>
</dbReference>
<dbReference type="InterPro" id="IPR041577">
    <property type="entry name" value="RT_RNaseH_2"/>
</dbReference>
<dbReference type="GO" id="GO:0015074">
    <property type="term" value="P:DNA integration"/>
    <property type="evidence" value="ECO:0007669"/>
    <property type="project" value="UniProtKB-KW"/>
</dbReference>
<feature type="domain" description="Integrase catalytic" evidence="23">
    <location>
        <begin position="1076"/>
        <end position="1235"/>
    </location>
</feature>
<dbReference type="FunFam" id="3.30.420.10:FF:000032">
    <property type="entry name" value="Retrovirus-related Pol polyprotein from transposon 297-like Protein"/>
    <property type="match status" value="1"/>
</dbReference>
<dbReference type="GO" id="GO:0005634">
    <property type="term" value="C:nucleus"/>
    <property type="evidence" value="ECO:0007669"/>
    <property type="project" value="UniProtKB-SubCell"/>
</dbReference>
<evidence type="ECO:0000259" key="21">
    <source>
        <dbReference type="PROSITE" id="PS50013"/>
    </source>
</evidence>
<keyword evidence="4" id="KW-0645">Protease</keyword>
<dbReference type="GO" id="GO:0004190">
    <property type="term" value="F:aspartic-type endopeptidase activity"/>
    <property type="evidence" value="ECO:0007669"/>
    <property type="project" value="UniProtKB-KW"/>
</dbReference>
<evidence type="ECO:0000256" key="9">
    <source>
        <dbReference type="ARBA" id="ARBA00022750"/>
    </source>
</evidence>
<dbReference type="EC" id="3.1.26.4" evidence="3"/>
<dbReference type="PROSITE" id="PS50878">
    <property type="entry name" value="RT_POL"/>
    <property type="match status" value="1"/>
</dbReference>
<evidence type="ECO:0000256" key="20">
    <source>
        <dbReference type="SAM" id="MobiDB-lite"/>
    </source>
</evidence>
<evidence type="ECO:0000259" key="22">
    <source>
        <dbReference type="PROSITE" id="PS50878"/>
    </source>
</evidence>
<dbReference type="InterPro" id="IPR041588">
    <property type="entry name" value="Integrase_H2C2"/>
</dbReference>
<evidence type="ECO:0000256" key="2">
    <source>
        <dbReference type="ARBA" id="ARBA00010879"/>
    </source>
</evidence>
<dbReference type="InterPro" id="IPR036397">
    <property type="entry name" value="RNaseH_sf"/>
</dbReference>
<comment type="similarity">
    <text evidence="2">Belongs to the beta type-B retroviral polymerase family. HERV class-II K(HML-2) pol subfamily.</text>
</comment>
<evidence type="ECO:0000256" key="5">
    <source>
        <dbReference type="ARBA" id="ARBA00022679"/>
    </source>
</evidence>
<dbReference type="InterPro" id="IPR001584">
    <property type="entry name" value="Integrase_cat-core"/>
</dbReference>
<dbReference type="Gene3D" id="1.10.340.70">
    <property type="match status" value="1"/>
</dbReference>
<evidence type="ECO:0000256" key="6">
    <source>
        <dbReference type="ARBA" id="ARBA00022695"/>
    </source>
</evidence>
<keyword evidence="7" id="KW-0540">Nuclease</keyword>
<dbReference type="SMART" id="SM00298">
    <property type="entry name" value="CHROMO"/>
    <property type="match status" value="1"/>
</dbReference>
<evidence type="ECO:0000256" key="17">
    <source>
        <dbReference type="ARBA" id="ARBA00023172"/>
    </source>
</evidence>
<dbReference type="InterPro" id="IPR056924">
    <property type="entry name" value="SH3_Tf2-1"/>
</dbReference>